<dbReference type="PROSITE" id="PS00893">
    <property type="entry name" value="NUDIX_BOX"/>
    <property type="match status" value="1"/>
</dbReference>
<evidence type="ECO:0000256" key="2">
    <source>
        <dbReference type="ARBA" id="ARBA00005582"/>
    </source>
</evidence>
<dbReference type="InterPro" id="IPR020476">
    <property type="entry name" value="Nudix_hydrolase"/>
</dbReference>
<dbReference type="PRINTS" id="PR00502">
    <property type="entry name" value="NUDIXFAMILY"/>
</dbReference>
<evidence type="ECO:0000256" key="3">
    <source>
        <dbReference type="ARBA" id="ARBA00022801"/>
    </source>
</evidence>
<evidence type="ECO:0000313" key="7">
    <source>
        <dbReference type="EMBL" id="GAA2513886.1"/>
    </source>
</evidence>
<evidence type="ECO:0000313" key="8">
    <source>
        <dbReference type="Proteomes" id="UP001499978"/>
    </source>
</evidence>
<comment type="caution">
    <text evidence="7">The sequence shown here is derived from an EMBL/GenBank/DDBJ whole genome shotgun (WGS) entry which is preliminary data.</text>
</comment>
<comment type="similarity">
    <text evidence="2 5">Belongs to the Nudix hydrolase family.</text>
</comment>
<feature type="domain" description="Nudix hydrolase" evidence="6">
    <location>
        <begin position="4"/>
        <end position="146"/>
    </location>
</feature>
<dbReference type="Pfam" id="PF00293">
    <property type="entry name" value="NUDIX"/>
    <property type="match status" value="1"/>
</dbReference>
<evidence type="ECO:0000256" key="1">
    <source>
        <dbReference type="ARBA" id="ARBA00001946"/>
    </source>
</evidence>
<evidence type="ECO:0000256" key="4">
    <source>
        <dbReference type="ARBA" id="ARBA00022842"/>
    </source>
</evidence>
<dbReference type="PANTHER" id="PTHR43046:SF12">
    <property type="entry name" value="GDP-MANNOSE MANNOSYL HYDROLASE"/>
    <property type="match status" value="1"/>
</dbReference>
<protein>
    <recommendedName>
        <fullName evidence="6">Nudix hydrolase domain-containing protein</fullName>
    </recommendedName>
</protein>
<keyword evidence="3 5" id="KW-0378">Hydrolase</keyword>
<dbReference type="Proteomes" id="UP001499978">
    <property type="component" value="Unassembled WGS sequence"/>
</dbReference>
<organism evidence="7 8">
    <name type="scientific">Pilimelia columellifera subsp. columellifera</name>
    <dbReference type="NCBI Taxonomy" id="706583"/>
    <lineage>
        <taxon>Bacteria</taxon>
        <taxon>Bacillati</taxon>
        <taxon>Actinomycetota</taxon>
        <taxon>Actinomycetes</taxon>
        <taxon>Micromonosporales</taxon>
        <taxon>Micromonosporaceae</taxon>
        <taxon>Pilimelia</taxon>
    </lineage>
</organism>
<evidence type="ECO:0000256" key="5">
    <source>
        <dbReference type="RuleBase" id="RU003476"/>
    </source>
</evidence>
<proteinExistence type="inferred from homology"/>
<gene>
    <name evidence="7" type="ORF">GCM10010201_07200</name>
</gene>
<dbReference type="Gene3D" id="3.90.79.10">
    <property type="entry name" value="Nucleoside Triphosphate Pyrophosphohydrolase"/>
    <property type="match status" value="1"/>
</dbReference>
<accession>A0ABP6AF25</accession>
<dbReference type="PROSITE" id="PS51462">
    <property type="entry name" value="NUDIX"/>
    <property type="match status" value="1"/>
</dbReference>
<dbReference type="EMBL" id="BAAARY010000002">
    <property type="protein sequence ID" value="GAA2513886.1"/>
    <property type="molecule type" value="Genomic_DNA"/>
</dbReference>
<dbReference type="SUPFAM" id="SSF55811">
    <property type="entry name" value="Nudix"/>
    <property type="match status" value="1"/>
</dbReference>
<keyword evidence="4" id="KW-0460">Magnesium</keyword>
<keyword evidence="8" id="KW-1185">Reference proteome</keyword>
<name>A0ABP6AF25_9ACTN</name>
<dbReference type="RefSeq" id="WP_344168150.1">
    <property type="nucleotide sequence ID" value="NZ_BAAARY010000002.1"/>
</dbReference>
<dbReference type="PANTHER" id="PTHR43046">
    <property type="entry name" value="GDP-MANNOSE MANNOSYL HYDROLASE"/>
    <property type="match status" value="1"/>
</dbReference>
<dbReference type="InterPro" id="IPR020084">
    <property type="entry name" value="NUDIX_hydrolase_CS"/>
</dbReference>
<dbReference type="InterPro" id="IPR015797">
    <property type="entry name" value="NUDIX_hydrolase-like_dom_sf"/>
</dbReference>
<dbReference type="CDD" id="cd04685">
    <property type="entry name" value="NUDIX_Hydrolase"/>
    <property type="match status" value="1"/>
</dbReference>
<evidence type="ECO:0000259" key="6">
    <source>
        <dbReference type="PROSITE" id="PS51462"/>
    </source>
</evidence>
<dbReference type="InterPro" id="IPR000086">
    <property type="entry name" value="NUDIX_hydrolase_dom"/>
</dbReference>
<reference evidence="8" key="1">
    <citation type="journal article" date="2019" name="Int. J. Syst. Evol. Microbiol.">
        <title>The Global Catalogue of Microorganisms (GCM) 10K type strain sequencing project: providing services to taxonomists for standard genome sequencing and annotation.</title>
        <authorList>
            <consortium name="The Broad Institute Genomics Platform"/>
            <consortium name="The Broad Institute Genome Sequencing Center for Infectious Disease"/>
            <person name="Wu L."/>
            <person name="Ma J."/>
        </authorList>
    </citation>
    <scope>NUCLEOTIDE SEQUENCE [LARGE SCALE GENOMIC DNA]</scope>
    <source>
        <strain evidence="8">JCM 3367</strain>
    </source>
</reference>
<sequence length="150" mass="16951">MGPIDRRAARAALIDPAGRVLMIRACYPNRPLDRYWLLPGGGVDAGETPAQALVRELAEETGLIVDICQVGTPTWQDVVEFDWDGRVVRQRQDYFVVPVDAFMAYPHAHTEVERRTISDFRWWTATDLAVAAEPVYPADLRARLEEALRC</sequence>
<comment type="cofactor">
    <cofactor evidence="1">
        <name>Mg(2+)</name>
        <dbReference type="ChEBI" id="CHEBI:18420"/>
    </cofactor>
</comment>